<dbReference type="EMBL" id="CP046902">
    <property type="protein sequence ID" value="QGZ32398.1"/>
    <property type="molecule type" value="Genomic_DNA"/>
</dbReference>
<protein>
    <submittedName>
        <fullName evidence="2">Uncharacterized protein</fullName>
    </submittedName>
</protein>
<proteinExistence type="predicted"/>
<dbReference type="Proteomes" id="UP000438983">
    <property type="component" value="Chromosome"/>
</dbReference>
<keyword evidence="1" id="KW-0812">Transmembrane</keyword>
<evidence type="ECO:0000313" key="3">
    <source>
        <dbReference type="Proteomes" id="UP000438983"/>
    </source>
</evidence>
<reference evidence="2 3" key="1">
    <citation type="submission" date="2019-12" db="EMBL/GenBank/DDBJ databases">
        <title>Complete genome sequence of Pseudomonas stutzeri.</title>
        <authorList>
            <person name="Lim S.R."/>
            <person name="Kim J.H."/>
        </authorList>
    </citation>
    <scope>NUCLEOTIDE SEQUENCE [LARGE SCALE GENOMIC DNA]</scope>
    <source>
        <strain evidence="2 3">PM101005</strain>
    </source>
</reference>
<dbReference type="OrthoDB" id="7030772at2"/>
<dbReference type="RefSeq" id="WP_158189824.1">
    <property type="nucleotide sequence ID" value="NZ_CP046902.1"/>
</dbReference>
<name>A0A6I6LPH7_STUST</name>
<dbReference type="AlphaFoldDB" id="A0A6I6LPH7"/>
<accession>A0A6I6LPH7</accession>
<feature type="transmembrane region" description="Helical" evidence="1">
    <location>
        <begin position="6"/>
        <end position="27"/>
    </location>
</feature>
<organism evidence="2 3">
    <name type="scientific">Stutzerimonas stutzeri</name>
    <name type="common">Pseudomonas stutzeri</name>
    <dbReference type="NCBI Taxonomy" id="316"/>
    <lineage>
        <taxon>Bacteria</taxon>
        <taxon>Pseudomonadati</taxon>
        <taxon>Pseudomonadota</taxon>
        <taxon>Gammaproteobacteria</taxon>
        <taxon>Pseudomonadales</taxon>
        <taxon>Pseudomonadaceae</taxon>
        <taxon>Stutzerimonas</taxon>
    </lineage>
</organism>
<gene>
    <name evidence="2" type="ORF">GQA94_20975</name>
</gene>
<keyword evidence="1" id="KW-1133">Transmembrane helix</keyword>
<evidence type="ECO:0000256" key="1">
    <source>
        <dbReference type="SAM" id="Phobius"/>
    </source>
</evidence>
<evidence type="ECO:0000313" key="2">
    <source>
        <dbReference type="EMBL" id="QGZ32398.1"/>
    </source>
</evidence>
<sequence length="72" mass="8086">MSAMSVSWLVVGVSLCAVLVLAILLWVQWLQCRHCNKELDVLRDVQGRLGGVIQRLEQENIELAAGLRAEKR</sequence>
<keyword evidence="1" id="KW-0472">Membrane</keyword>